<evidence type="ECO:0000313" key="2">
    <source>
        <dbReference type="Proteomes" id="UP000257109"/>
    </source>
</evidence>
<evidence type="ECO:0008006" key="3">
    <source>
        <dbReference type="Google" id="ProtNLM"/>
    </source>
</evidence>
<dbReference type="SUPFAM" id="SSF53098">
    <property type="entry name" value="Ribonuclease H-like"/>
    <property type="match status" value="1"/>
</dbReference>
<keyword evidence="2" id="KW-1185">Reference proteome</keyword>
<evidence type="ECO:0000313" key="1">
    <source>
        <dbReference type="EMBL" id="RDY08705.1"/>
    </source>
</evidence>
<dbReference type="GO" id="GO:0003676">
    <property type="term" value="F:nucleic acid binding"/>
    <property type="evidence" value="ECO:0007669"/>
    <property type="project" value="InterPro"/>
</dbReference>
<dbReference type="AlphaFoldDB" id="A0A371I0Z2"/>
<dbReference type="InterPro" id="IPR036397">
    <property type="entry name" value="RNaseH_sf"/>
</dbReference>
<dbReference type="Gene3D" id="3.30.420.10">
    <property type="entry name" value="Ribonuclease H-like superfamily/Ribonuclease H"/>
    <property type="match status" value="1"/>
</dbReference>
<proteinExistence type="predicted"/>
<dbReference type="OrthoDB" id="1433117at2759"/>
<feature type="non-terminal residue" evidence="1">
    <location>
        <position position="1"/>
    </location>
</feature>
<protein>
    <recommendedName>
        <fullName evidence="3">Integrase catalytic domain-containing protein</fullName>
    </recommendedName>
</protein>
<comment type="caution">
    <text evidence="1">The sequence shown here is derived from an EMBL/GenBank/DDBJ whole genome shotgun (WGS) entry which is preliminary data.</text>
</comment>
<name>A0A371I0Z2_MUCPR</name>
<accession>A0A371I0Z2</accession>
<dbReference type="Proteomes" id="UP000257109">
    <property type="component" value="Unassembled WGS sequence"/>
</dbReference>
<dbReference type="EMBL" id="QJKJ01001227">
    <property type="protein sequence ID" value="RDY08705.1"/>
    <property type="molecule type" value="Genomic_DNA"/>
</dbReference>
<gene>
    <name evidence="1" type="ORF">CR513_07052</name>
</gene>
<sequence length="91" mass="10552">MDIIGPFLKAKGQVKFLLVGVDYFIKWIDAKRLAQIDTEKVQNFVWQNIVCQYGIPNSVVTDNNTYRALPGKRLSQNHQQGHLRQTSMMTW</sequence>
<dbReference type="InterPro" id="IPR012337">
    <property type="entry name" value="RNaseH-like_sf"/>
</dbReference>
<reference evidence="1" key="1">
    <citation type="submission" date="2018-05" db="EMBL/GenBank/DDBJ databases">
        <title>Draft genome of Mucuna pruriens seed.</title>
        <authorList>
            <person name="Nnadi N.E."/>
            <person name="Vos R."/>
            <person name="Hasami M.H."/>
            <person name="Devisetty U.K."/>
            <person name="Aguiy J.C."/>
        </authorList>
    </citation>
    <scope>NUCLEOTIDE SEQUENCE [LARGE SCALE GENOMIC DNA]</scope>
    <source>
        <strain evidence="1">JCA_2017</strain>
    </source>
</reference>
<organism evidence="1 2">
    <name type="scientific">Mucuna pruriens</name>
    <name type="common">Velvet bean</name>
    <name type="synonym">Dolichos pruriens</name>
    <dbReference type="NCBI Taxonomy" id="157652"/>
    <lineage>
        <taxon>Eukaryota</taxon>
        <taxon>Viridiplantae</taxon>
        <taxon>Streptophyta</taxon>
        <taxon>Embryophyta</taxon>
        <taxon>Tracheophyta</taxon>
        <taxon>Spermatophyta</taxon>
        <taxon>Magnoliopsida</taxon>
        <taxon>eudicotyledons</taxon>
        <taxon>Gunneridae</taxon>
        <taxon>Pentapetalae</taxon>
        <taxon>rosids</taxon>
        <taxon>fabids</taxon>
        <taxon>Fabales</taxon>
        <taxon>Fabaceae</taxon>
        <taxon>Papilionoideae</taxon>
        <taxon>50 kb inversion clade</taxon>
        <taxon>NPAAA clade</taxon>
        <taxon>indigoferoid/millettioid clade</taxon>
        <taxon>Phaseoleae</taxon>
        <taxon>Mucuna</taxon>
    </lineage>
</organism>
<dbReference type="STRING" id="157652.A0A371I0Z2"/>